<evidence type="ECO:0000256" key="1">
    <source>
        <dbReference type="ARBA" id="ARBA00010845"/>
    </source>
</evidence>
<gene>
    <name evidence="4" type="ORF">P3T76_003192</name>
</gene>
<dbReference type="InterPro" id="IPR011515">
    <property type="entry name" value="Shugoshin_C"/>
</dbReference>
<protein>
    <recommendedName>
        <fullName evidence="3">Shugoshin C-terminal domain-containing protein</fullName>
    </recommendedName>
</protein>
<comment type="similarity">
    <text evidence="1">Belongs to the shugoshin family.</text>
</comment>
<evidence type="ECO:0000313" key="5">
    <source>
        <dbReference type="Proteomes" id="UP001259832"/>
    </source>
</evidence>
<evidence type="ECO:0000259" key="3">
    <source>
        <dbReference type="Pfam" id="PF07557"/>
    </source>
</evidence>
<sequence>MTQPSGSARVLSVIQELRQLRDKVCILSEKNRALAKALCVASPFRCSLWQTGVKQELTKARAAQTAMFSDKVQHRSIQCNIKELDQDTCATVGANLEPEPEPEPSYSPCWSARAIRLSQSTPRVSVSAVSYNRAPAIFACTKVIDRAIEENASTVESGDEDMTKAVAMTDSTTNNRQYAYVRVSFDDRLTATELTRVKRQLRQRDTNMSYAEPKLNTKLRRLTLSTGRLLWLRQSSDSPIAEALRNFWISRREVGDRTSTLRSMQPIQKKTHYQDSQACLVRGAQTQHEAPAGTCFKPHIPGRLTLI</sequence>
<evidence type="ECO:0000256" key="2">
    <source>
        <dbReference type="ARBA" id="ARBA00022829"/>
    </source>
</evidence>
<dbReference type="GO" id="GO:0005634">
    <property type="term" value="C:nucleus"/>
    <property type="evidence" value="ECO:0007669"/>
    <property type="project" value="InterPro"/>
</dbReference>
<comment type="caution">
    <text evidence="4">The sequence shown here is derived from an EMBL/GenBank/DDBJ whole genome shotgun (WGS) entry which is preliminary data.</text>
</comment>
<accession>A0AAD9GWZ9</accession>
<proteinExistence type="inferred from homology"/>
<organism evidence="4 5">
    <name type="scientific">Phytophthora citrophthora</name>
    <dbReference type="NCBI Taxonomy" id="4793"/>
    <lineage>
        <taxon>Eukaryota</taxon>
        <taxon>Sar</taxon>
        <taxon>Stramenopiles</taxon>
        <taxon>Oomycota</taxon>
        <taxon>Peronosporomycetes</taxon>
        <taxon>Peronosporales</taxon>
        <taxon>Peronosporaceae</taxon>
        <taxon>Phytophthora</taxon>
    </lineage>
</organism>
<name>A0AAD9GWZ9_9STRA</name>
<keyword evidence="5" id="KW-1185">Reference proteome</keyword>
<keyword evidence="2" id="KW-0159">Chromosome partition</keyword>
<evidence type="ECO:0000313" key="4">
    <source>
        <dbReference type="EMBL" id="KAK1946144.1"/>
    </source>
</evidence>
<dbReference type="EMBL" id="JASMQC010000004">
    <property type="protein sequence ID" value="KAK1946144.1"/>
    <property type="molecule type" value="Genomic_DNA"/>
</dbReference>
<dbReference type="AlphaFoldDB" id="A0AAD9GWZ9"/>
<dbReference type="GO" id="GO:0045132">
    <property type="term" value="P:meiotic chromosome segregation"/>
    <property type="evidence" value="ECO:0007669"/>
    <property type="project" value="InterPro"/>
</dbReference>
<dbReference type="GO" id="GO:0000775">
    <property type="term" value="C:chromosome, centromeric region"/>
    <property type="evidence" value="ECO:0007669"/>
    <property type="project" value="InterPro"/>
</dbReference>
<dbReference type="Pfam" id="PF07557">
    <property type="entry name" value="Shugoshin_C"/>
    <property type="match status" value="1"/>
</dbReference>
<feature type="domain" description="Shugoshin C-terminal" evidence="3">
    <location>
        <begin position="199"/>
        <end position="221"/>
    </location>
</feature>
<dbReference type="Proteomes" id="UP001259832">
    <property type="component" value="Unassembled WGS sequence"/>
</dbReference>
<reference evidence="4" key="1">
    <citation type="submission" date="2023-08" db="EMBL/GenBank/DDBJ databases">
        <title>Reference Genome Resource for the Citrus Pathogen Phytophthora citrophthora.</title>
        <authorList>
            <person name="Moller H."/>
            <person name="Coetzee B."/>
            <person name="Rose L.J."/>
            <person name="Van Niekerk J.M."/>
        </authorList>
    </citation>
    <scope>NUCLEOTIDE SEQUENCE</scope>
    <source>
        <strain evidence="4">STE-U-9442</strain>
    </source>
</reference>